<dbReference type="STRING" id="439228.SAMN06295920_1215"/>
<dbReference type="Proteomes" id="UP000189818">
    <property type="component" value="Unassembled WGS sequence"/>
</dbReference>
<proteinExistence type="inferred from homology"/>
<keyword evidence="5 11" id="KW-0812">Transmembrane</keyword>
<evidence type="ECO:0000259" key="15">
    <source>
        <dbReference type="Pfam" id="PF07715"/>
    </source>
</evidence>
<evidence type="ECO:0000256" key="9">
    <source>
        <dbReference type="ARBA" id="ARBA00023136"/>
    </source>
</evidence>
<keyword evidence="13" id="KW-0732">Signal</keyword>
<feature type="signal peptide" evidence="13">
    <location>
        <begin position="1"/>
        <end position="27"/>
    </location>
</feature>
<dbReference type="InterPro" id="IPR000531">
    <property type="entry name" value="Beta-barrel_TonB"/>
</dbReference>
<dbReference type="InterPro" id="IPR039426">
    <property type="entry name" value="TonB-dep_rcpt-like"/>
</dbReference>
<evidence type="ECO:0000259" key="14">
    <source>
        <dbReference type="Pfam" id="PF00593"/>
    </source>
</evidence>
<protein>
    <submittedName>
        <fullName evidence="16">Iron complex outermembrane recepter protein</fullName>
    </submittedName>
</protein>
<dbReference type="PANTHER" id="PTHR32552">
    <property type="entry name" value="FERRICHROME IRON RECEPTOR-RELATED"/>
    <property type="match status" value="1"/>
</dbReference>
<dbReference type="PANTHER" id="PTHR32552:SF81">
    <property type="entry name" value="TONB-DEPENDENT OUTER MEMBRANE RECEPTOR"/>
    <property type="match status" value="1"/>
</dbReference>
<dbReference type="Pfam" id="PF00593">
    <property type="entry name" value="TonB_dep_Rec_b-barrel"/>
    <property type="match status" value="1"/>
</dbReference>
<evidence type="ECO:0000256" key="5">
    <source>
        <dbReference type="ARBA" id="ARBA00022692"/>
    </source>
</evidence>
<keyword evidence="10 11" id="KW-0998">Cell outer membrane</keyword>
<dbReference type="PROSITE" id="PS52016">
    <property type="entry name" value="TONB_DEPENDENT_REC_3"/>
    <property type="match status" value="1"/>
</dbReference>
<feature type="domain" description="TonB-dependent receptor-like beta-barrel" evidence="14">
    <location>
        <begin position="301"/>
        <end position="756"/>
    </location>
</feature>
<evidence type="ECO:0000313" key="16">
    <source>
        <dbReference type="EMBL" id="SKC12453.1"/>
    </source>
</evidence>
<evidence type="ECO:0000256" key="11">
    <source>
        <dbReference type="PROSITE-ProRule" id="PRU01360"/>
    </source>
</evidence>
<dbReference type="CDD" id="cd01347">
    <property type="entry name" value="ligand_gated_channel"/>
    <property type="match status" value="1"/>
</dbReference>
<dbReference type="InterPro" id="IPR012910">
    <property type="entry name" value="Plug_dom"/>
</dbReference>
<gene>
    <name evidence="16" type="ORF">SAMN06295920_1215</name>
</gene>
<evidence type="ECO:0000256" key="6">
    <source>
        <dbReference type="ARBA" id="ARBA00023004"/>
    </source>
</evidence>
<dbReference type="Pfam" id="PF07715">
    <property type="entry name" value="Plug"/>
    <property type="match status" value="1"/>
</dbReference>
<feature type="chain" id="PRO_5012685091" evidence="13">
    <location>
        <begin position="28"/>
        <end position="790"/>
    </location>
</feature>
<comment type="subcellular location">
    <subcellularLocation>
        <location evidence="1 11">Cell outer membrane</location>
        <topology evidence="1 11">Multi-pass membrane protein</topology>
    </subcellularLocation>
</comment>
<dbReference type="EMBL" id="FUYM01000021">
    <property type="protein sequence ID" value="SKC12453.1"/>
    <property type="molecule type" value="Genomic_DNA"/>
</dbReference>
<comment type="similarity">
    <text evidence="11 12">Belongs to the TonB-dependent receptor family.</text>
</comment>
<feature type="domain" description="TonB-dependent receptor plug" evidence="15">
    <location>
        <begin position="53"/>
        <end position="164"/>
    </location>
</feature>
<evidence type="ECO:0000256" key="7">
    <source>
        <dbReference type="ARBA" id="ARBA00023065"/>
    </source>
</evidence>
<accession>A0A1T5GVK2</accession>
<evidence type="ECO:0000256" key="4">
    <source>
        <dbReference type="ARBA" id="ARBA00022496"/>
    </source>
</evidence>
<keyword evidence="3 11" id="KW-1134">Transmembrane beta strand</keyword>
<keyword evidence="7" id="KW-0406">Ion transport</keyword>
<dbReference type="AlphaFoldDB" id="A0A1T5GVK2"/>
<evidence type="ECO:0000256" key="10">
    <source>
        <dbReference type="ARBA" id="ARBA00023237"/>
    </source>
</evidence>
<dbReference type="RefSeq" id="WP_079650986.1">
    <property type="nucleotide sequence ID" value="NZ_FUYM01000021.1"/>
</dbReference>
<keyword evidence="9 11" id="KW-0472">Membrane</keyword>
<sequence>MGYRHAKMILLSSCAIALCGGLQPAAAQVEDEGARSGGLEDIVVTARRRAESVQTTPLSVSAFDSRSLQDRGLQNIADVSRAVPNVQLDPVANESGVASTQISIRGIGQTDYVLTVEPGVAVYLDGVYVGKSLGSLLDTVDVERVEILRGPQGTLFGKNTIGGAIQVITKRPTADNQAEMELTTGRYDRLDARGAMSGPITDWLRFRLSASYQSRDGFMKRILRSGERTGEVQGDMNRLGGRLVFEADVAPNLLATLAFDGTRIREKSPATYLRRVTEDAGFPRLFNLAVPGGVCAPAAGASRFSNPYCFNDQYSLPTDTRVTYNAGGNTADTDVRGVALTLDWKPGDINVKSITSFRKVDVFVDQNLGGSAYYNSQVGQDIDFKSFSQEYQLSGNLLDKRLSYVLGAYYQREWGRQLFPVQTALAQFLSGGDIKNDSYAAFGQLTYEITSRLSLTGGFRYTYETRRFNPGLQHVVGYDDLSVIKIPGFVNPVANAFGAPGTPLFPAGWYKRNSKAGTPMISLSYKPVDDVMLYATYAKGFKGGGFTMRFFPPVRPAAGVDPDTLIPYAKPEKATSYEAGIKSEWLGGKLRLNVAGFITDYNNIQVTYTIDPDGPGPIGRFLPVLANSGSARIKGIEVEGAAVPTDWLRIDGSLGYIDAKYRKFTAAAIGAYPAALGFDLPNTPKWTYNVGTTVTFFDNESGNVFLRADWAYRSSQFKEFSNNPSLFQKGYGILNAGLTYRSADRNWDVTLGGTNLTDKAYIVSGVASSDRAQAVRSRPREWYLTLRHKI</sequence>
<evidence type="ECO:0000256" key="13">
    <source>
        <dbReference type="SAM" id="SignalP"/>
    </source>
</evidence>
<keyword evidence="6" id="KW-0408">Iron</keyword>
<keyword evidence="2 11" id="KW-0813">Transport</keyword>
<dbReference type="InterPro" id="IPR036942">
    <property type="entry name" value="Beta-barrel_TonB_sf"/>
</dbReference>
<evidence type="ECO:0000256" key="2">
    <source>
        <dbReference type="ARBA" id="ARBA00022448"/>
    </source>
</evidence>
<evidence type="ECO:0000256" key="8">
    <source>
        <dbReference type="ARBA" id="ARBA00023077"/>
    </source>
</evidence>
<reference evidence="17" key="1">
    <citation type="submission" date="2017-02" db="EMBL/GenBank/DDBJ databases">
        <authorList>
            <person name="Varghese N."/>
            <person name="Submissions S."/>
        </authorList>
    </citation>
    <scope>NUCLEOTIDE SEQUENCE [LARGE SCALE GENOMIC DNA]</scope>
    <source>
        <strain evidence="17">UM2</strain>
    </source>
</reference>
<evidence type="ECO:0000256" key="1">
    <source>
        <dbReference type="ARBA" id="ARBA00004571"/>
    </source>
</evidence>
<keyword evidence="4" id="KW-0410">Iron transport</keyword>
<organism evidence="16 17">
    <name type="scientific">Rhizorhabdus histidinilytica</name>
    <dbReference type="NCBI Taxonomy" id="439228"/>
    <lineage>
        <taxon>Bacteria</taxon>
        <taxon>Pseudomonadati</taxon>
        <taxon>Pseudomonadota</taxon>
        <taxon>Alphaproteobacteria</taxon>
        <taxon>Sphingomonadales</taxon>
        <taxon>Sphingomonadaceae</taxon>
        <taxon>Rhizorhabdus</taxon>
    </lineage>
</organism>
<evidence type="ECO:0000313" key="17">
    <source>
        <dbReference type="Proteomes" id="UP000189818"/>
    </source>
</evidence>
<dbReference type="OrthoDB" id="9760333at2"/>
<evidence type="ECO:0000256" key="3">
    <source>
        <dbReference type="ARBA" id="ARBA00022452"/>
    </source>
</evidence>
<dbReference type="Gene3D" id="2.40.170.20">
    <property type="entry name" value="TonB-dependent receptor, beta-barrel domain"/>
    <property type="match status" value="2"/>
</dbReference>
<keyword evidence="8 12" id="KW-0798">TonB box</keyword>
<dbReference type="GO" id="GO:0006826">
    <property type="term" value="P:iron ion transport"/>
    <property type="evidence" value="ECO:0007669"/>
    <property type="project" value="UniProtKB-KW"/>
</dbReference>
<keyword evidence="17" id="KW-1185">Reference proteome</keyword>
<evidence type="ECO:0000256" key="12">
    <source>
        <dbReference type="RuleBase" id="RU003357"/>
    </source>
</evidence>
<name>A0A1T5GVK2_9SPHN</name>
<dbReference type="GO" id="GO:0009279">
    <property type="term" value="C:cell outer membrane"/>
    <property type="evidence" value="ECO:0007669"/>
    <property type="project" value="UniProtKB-SubCell"/>
</dbReference>
<dbReference type="SUPFAM" id="SSF56935">
    <property type="entry name" value="Porins"/>
    <property type="match status" value="1"/>
</dbReference>